<dbReference type="PANTHER" id="PTHR42915:SF1">
    <property type="entry name" value="PEPTIDOGLYCAN BETA-N-ACETYLMURAMIDASE NAMZ"/>
    <property type="match status" value="1"/>
</dbReference>
<dbReference type="Pfam" id="PF20732">
    <property type="entry name" value="NamZ_C"/>
    <property type="match status" value="1"/>
</dbReference>
<dbReference type="Gene3D" id="3.90.1150.140">
    <property type="match status" value="1"/>
</dbReference>
<organism evidence="3 4">
    <name type="scientific">Planifilum fulgidum</name>
    <dbReference type="NCBI Taxonomy" id="201973"/>
    <lineage>
        <taxon>Bacteria</taxon>
        <taxon>Bacillati</taxon>
        <taxon>Bacillota</taxon>
        <taxon>Bacilli</taxon>
        <taxon>Bacillales</taxon>
        <taxon>Thermoactinomycetaceae</taxon>
        <taxon>Planifilum</taxon>
    </lineage>
</organism>
<evidence type="ECO:0000313" key="3">
    <source>
        <dbReference type="EMBL" id="SFG11591.1"/>
    </source>
</evidence>
<dbReference type="Pfam" id="PF07075">
    <property type="entry name" value="NamZ_N"/>
    <property type="match status" value="1"/>
</dbReference>
<dbReference type="EMBL" id="FOOK01000016">
    <property type="protein sequence ID" value="SFG11591.1"/>
    <property type="molecule type" value="Genomic_DNA"/>
</dbReference>
<protein>
    <submittedName>
        <fullName evidence="3">Uncharacterized conserved protein YbbC, DUF1343 family</fullName>
    </submittedName>
</protein>
<dbReference type="RefSeq" id="WP_092038572.1">
    <property type="nucleotide sequence ID" value="NZ_FOOK01000016.1"/>
</dbReference>
<reference evidence="4" key="1">
    <citation type="submission" date="2016-10" db="EMBL/GenBank/DDBJ databases">
        <authorList>
            <person name="Varghese N."/>
            <person name="Submissions S."/>
        </authorList>
    </citation>
    <scope>NUCLEOTIDE SEQUENCE [LARGE SCALE GENOMIC DNA]</scope>
    <source>
        <strain evidence="4">DSM 44945</strain>
    </source>
</reference>
<dbReference type="InterPro" id="IPR008302">
    <property type="entry name" value="NamZ"/>
</dbReference>
<dbReference type="GO" id="GO:0033922">
    <property type="term" value="F:peptidoglycan beta-N-acetylmuramidase activity"/>
    <property type="evidence" value="ECO:0007669"/>
    <property type="project" value="InterPro"/>
</dbReference>
<sequence length="426" mass="47837">MWKRWLAVGLLALVMIFTGVWHYADGSRHAGKPAKVKTGLEILLEQPDRLKGKKVGLITNPTAITRDYRHALDAMLDAGIQVVKVYGPEHGVRGTEQAGEEPGSFEDPRTGLPFINLYGKQPEEMIPLFDGVDVLVFDIQDVGTRFYTYIYTMAYAMEAAAEAGKPFIVLDRPNPIGGEKVEGPVLDPAYRSFVGLFPIPQRHGMTVGELARMFNEEFFPKEGKKKADLTVIAMKGWKRNQLYEDTGLPWVIPSPNMPTTDTALVYPGTGMIEGTNLSEGRGTTRPFELLGAPYIKGWELAEALNEEKLPGVSFREAYFNPTFSKYAGETVGGVQVHVEDPERFSPILTGLVIIEKVKQLYPEDFAWRKDGNEYWIDKLTGSDRVRKKLDAGIPARKIAEEWKEELKDFQKLRARYLLYPPAGKKH</sequence>
<dbReference type="Proteomes" id="UP000198661">
    <property type="component" value="Unassembled WGS sequence"/>
</dbReference>
<accession>A0A1I2PDR4</accession>
<keyword evidence="4" id="KW-1185">Reference proteome</keyword>
<dbReference type="AlphaFoldDB" id="A0A1I2PDR4"/>
<evidence type="ECO:0000259" key="1">
    <source>
        <dbReference type="Pfam" id="PF07075"/>
    </source>
</evidence>
<evidence type="ECO:0000313" key="4">
    <source>
        <dbReference type="Proteomes" id="UP000198661"/>
    </source>
</evidence>
<feature type="domain" description="Peptidoglycan beta-N-acetylmuramidase NamZ N-terminal" evidence="1">
    <location>
        <begin position="55"/>
        <end position="260"/>
    </location>
</feature>
<dbReference type="InterPro" id="IPR048502">
    <property type="entry name" value="NamZ_N"/>
</dbReference>
<gene>
    <name evidence="3" type="ORF">SAMN04488025_11626</name>
</gene>
<name>A0A1I2PDR4_9BACL</name>
<proteinExistence type="predicted"/>
<dbReference type="PIRSF" id="PIRSF016719">
    <property type="entry name" value="UCP016719"/>
    <property type="match status" value="1"/>
</dbReference>
<dbReference type="Gene3D" id="3.40.50.12170">
    <property type="entry name" value="Uncharacterised protein PF07075, DUF1343"/>
    <property type="match status" value="1"/>
</dbReference>
<feature type="domain" description="Peptidoglycan beta-N-acetylmuramidase NamZ C-terminal" evidence="2">
    <location>
        <begin position="264"/>
        <end position="419"/>
    </location>
</feature>
<dbReference type="PANTHER" id="PTHR42915">
    <property type="entry name" value="HYPOTHETICAL 460 KDA PROTEIN IN FEUA-SIGW INTERGENIC REGION [PRECURSOR]"/>
    <property type="match status" value="1"/>
</dbReference>
<dbReference type="STRING" id="201973.SAMN04488025_11626"/>
<dbReference type="OrthoDB" id="9801061at2"/>
<evidence type="ECO:0000259" key="2">
    <source>
        <dbReference type="Pfam" id="PF20732"/>
    </source>
</evidence>
<dbReference type="InterPro" id="IPR048503">
    <property type="entry name" value="NamZ_C"/>
</dbReference>